<sequence>RRPPARDREDAVLRGQPRRPIGGGGGGRRGGRCADFLPEIRPWRHQGAPHHRVRGDARVVGPAGEGPDGRRRARRRGGAEVCCFDNRGIGRSSVPPHKSQYT</sequence>
<keyword evidence="3" id="KW-1185">Reference proteome</keyword>
<reference evidence="3" key="1">
    <citation type="journal article" date="2005" name="Nature">
        <title>The map-based sequence of the rice genome.</title>
        <authorList>
            <consortium name="International rice genome sequencing project (IRGSP)"/>
            <person name="Matsumoto T."/>
            <person name="Wu J."/>
            <person name="Kanamori H."/>
            <person name="Katayose Y."/>
            <person name="Fujisawa M."/>
            <person name="Namiki N."/>
            <person name="Mizuno H."/>
            <person name="Yamamoto K."/>
            <person name="Antonio B.A."/>
            <person name="Baba T."/>
            <person name="Sakata K."/>
            <person name="Nagamura Y."/>
            <person name="Aoki H."/>
            <person name="Arikawa K."/>
            <person name="Arita K."/>
            <person name="Bito T."/>
            <person name="Chiden Y."/>
            <person name="Fujitsuka N."/>
            <person name="Fukunaka R."/>
            <person name="Hamada M."/>
            <person name="Harada C."/>
            <person name="Hayashi A."/>
            <person name="Hijishita S."/>
            <person name="Honda M."/>
            <person name="Hosokawa S."/>
            <person name="Ichikawa Y."/>
            <person name="Idonuma A."/>
            <person name="Iijima M."/>
            <person name="Ikeda M."/>
            <person name="Ikeno M."/>
            <person name="Ito K."/>
            <person name="Ito S."/>
            <person name="Ito T."/>
            <person name="Ito Y."/>
            <person name="Ito Y."/>
            <person name="Iwabuchi A."/>
            <person name="Kamiya K."/>
            <person name="Karasawa W."/>
            <person name="Kurita K."/>
            <person name="Katagiri S."/>
            <person name="Kikuta A."/>
            <person name="Kobayashi H."/>
            <person name="Kobayashi N."/>
            <person name="Machita K."/>
            <person name="Maehara T."/>
            <person name="Masukawa M."/>
            <person name="Mizubayashi T."/>
            <person name="Mukai Y."/>
            <person name="Nagasaki H."/>
            <person name="Nagata Y."/>
            <person name="Naito S."/>
            <person name="Nakashima M."/>
            <person name="Nakama Y."/>
            <person name="Nakamichi Y."/>
            <person name="Nakamura M."/>
            <person name="Meguro A."/>
            <person name="Negishi M."/>
            <person name="Ohta I."/>
            <person name="Ohta T."/>
            <person name="Okamoto M."/>
            <person name="Ono N."/>
            <person name="Saji S."/>
            <person name="Sakaguchi M."/>
            <person name="Sakai K."/>
            <person name="Shibata M."/>
            <person name="Shimokawa T."/>
            <person name="Song J."/>
            <person name="Takazaki Y."/>
            <person name="Terasawa K."/>
            <person name="Tsugane M."/>
            <person name="Tsuji K."/>
            <person name="Ueda S."/>
            <person name="Waki K."/>
            <person name="Yamagata H."/>
            <person name="Yamamoto M."/>
            <person name="Yamamoto S."/>
            <person name="Yamane H."/>
            <person name="Yoshiki S."/>
            <person name="Yoshihara R."/>
            <person name="Yukawa K."/>
            <person name="Zhong H."/>
            <person name="Yano M."/>
            <person name="Yuan Q."/>
            <person name="Ouyang S."/>
            <person name="Liu J."/>
            <person name="Jones K.M."/>
            <person name="Gansberger K."/>
            <person name="Moffat K."/>
            <person name="Hill J."/>
            <person name="Bera J."/>
            <person name="Fadrosh D."/>
            <person name="Jin S."/>
            <person name="Johri S."/>
            <person name="Kim M."/>
            <person name="Overton L."/>
            <person name="Reardon M."/>
            <person name="Tsitrin T."/>
            <person name="Vuong H."/>
            <person name="Weaver B."/>
            <person name="Ciecko A."/>
            <person name="Tallon L."/>
            <person name="Jackson J."/>
            <person name="Pai G."/>
            <person name="Aken S.V."/>
            <person name="Utterback T."/>
            <person name="Reidmuller S."/>
            <person name="Feldblyum T."/>
            <person name="Hsiao J."/>
            <person name="Zismann V."/>
            <person name="Iobst S."/>
            <person name="de Vazeille A.R."/>
            <person name="Buell C.R."/>
            <person name="Ying K."/>
            <person name="Li Y."/>
            <person name="Lu T."/>
            <person name="Huang Y."/>
            <person name="Zhao Q."/>
            <person name="Feng Q."/>
            <person name="Zhang L."/>
            <person name="Zhu J."/>
            <person name="Weng Q."/>
            <person name="Mu J."/>
            <person name="Lu Y."/>
            <person name="Fan D."/>
            <person name="Liu Y."/>
            <person name="Guan J."/>
            <person name="Zhang Y."/>
            <person name="Yu S."/>
            <person name="Liu X."/>
            <person name="Zhang Y."/>
            <person name="Hong G."/>
            <person name="Han B."/>
            <person name="Choisne N."/>
            <person name="Demange N."/>
            <person name="Orjeda G."/>
            <person name="Samain S."/>
            <person name="Cattolico L."/>
            <person name="Pelletier E."/>
            <person name="Couloux A."/>
            <person name="Segurens B."/>
            <person name="Wincker P."/>
            <person name="D'Hont A."/>
            <person name="Scarpelli C."/>
            <person name="Weissenbach J."/>
            <person name="Salanoubat M."/>
            <person name="Quetier F."/>
            <person name="Yu Y."/>
            <person name="Kim H.R."/>
            <person name="Rambo T."/>
            <person name="Currie J."/>
            <person name="Collura K."/>
            <person name="Luo M."/>
            <person name="Yang T."/>
            <person name="Ammiraju J.S.S."/>
            <person name="Engler F."/>
            <person name="Soderlund C."/>
            <person name="Wing R.A."/>
            <person name="Palmer L.E."/>
            <person name="de la Bastide M."/>
            <person name="Spiegel L."/>
            <person name="Nascimento L."/>
            <person name="Zutavern T."/>
            <person name="O'Shaughnessy A."/>
            <person name="Dike S."/>
            <person name="Dedhia N."/>
            <person name="Preston R."/>
            <person name="Balija V."/>
            <person name="McCombie W.R."/>
            <person name="Chow T."/>
            <person name="Chen H."/>
            <person name="Chung M."/>
            <person name="Chen C."/>
            <person name="Shaw J."/>
            <person name="Wu H."/>
            <person name="Hsiao K."/>
            <person name="Chao Y."/>
            <person name="Chu M."/>
            <person name="Cheng C."/>
            <person name="Hour A."/>
            <person name="Lee P."/>
            <person name="Lin S."/>
            <person name="Lin Y."/>
            <person name="Liou J."/>
            <person name="Liu S."/>
            <person name="Hsing Y."/>
            <person name="Raghuvanshi S."/>
            <person name="Mohanty A."/>
            <person name="Bharti A.K."/>
            <person name="Gaur A."/>
            <person name="Gupta V."/>
            <person name="Kumar D."/>
            <person name="Ravi V."/>
            <person name="Vij S."/>
            <person name="Kapur A."/>
            <person name="Khurana P."/>
            <person name="Khurana P."/>
            <person name="Khurana J.P."/>
            <person name="Tyagi A.K."/>
            <person name="Gaikwad K."/>
            <person name="Singh A."/>
            <person name="Dalal V."/>
            <person name="Srivastava S."/>
            <person name="Dixit A."/>
            <person name="Pal A.K."/>
            <person name="Ghazi I.A."/>
            <person name="Yadav M."/>
            <person name="Pandit A."/>
            <person name="Bhargava A."/>
            <person name="Sureshbabu K."/>
            <person name="Batra K."/>
            <person name="Sharma T.R."/>
            <person name="Mohapatra T."/>
            <person name="Singh N.K."/>
            <person name="Messing J."/>
            <person name="Nelson A.B."/>
            <person name="Fuks G."/>
            <person name="Kavchok S."/>
            <person name="Keizer G."/>
            <person name="Linton E."/>
            <person name="Llaca V."/>
            <person name="Song R."/>
            <person name="Tanyolac B."/>
            <person name="Young S."/>
            <person name="Ho-Il K."/>
            <person name="Hahn J.H."/>
            <person name="Sangsakoo G."/>
            <person name="Vanavichit A."/>
            <person name="de Mattos Luiz.A.T."/>
            <person name="Zimmer P.D."/>
            <person name="Malone G."/>
            <person name="Dellagostin O."/>
            <person name="de Oliveira A.C."/>
            <person name="Bevan M."/>
            <person name="Bancroft I."/>
            <person name="Minx P."/>
            <person name="Cordum H."/>
            <person name="Wilson R."/>
            <person name="Cheng Z."/>
            <person name="Jin W."/>
            <person name="Jiang J."/>
            <person name="Leong S.A."/>
            <person name="Iwama H."/>
            <person name="Gojobori T."/>
            <person name="Itoh T."/>
            <person name="Niimura Y."/>
            <person name="Fujii Y."/>
            <person name="Habara T."/>
            <person name="Sakai H."/>
            <person name="Sato Y."/>
            <person name="Wilson G."/>
            <person name="Kumar K."/>
            <person name="McCouch S."/>
            <person name="Juretic N."/>
            <person name="Hoen D."/>
            <person name="Wright S."/>
            <person name="Bruskiewich R."/>
            <person name="Bureau T."/>
            <person name="Miyao A."/>
            <person name="Hirochika H."/>
            <person name="Nishikawa T."/>
            <person name="Kadowaki K."/>
            <person name="Sugiura M."/>
            <person name="Burr B."/>
            <person name="Sasaki T."/>
        </authorList>
    </citation>
    <scope>NUCLEOTIDE SEQUENCE [LARGE SCALE GENOMIC DNA]</scope>
    <source>
        <strain evidence="3">cv. Nipponbare</strain>
    </source>
</reference>
<evidence type="ECO:0000256" key="1">
    <source>
        <dbReference type="SAM" id="MobiDB-lite"/>
    </source>
</evidence>
<feature type="region of interest" description="Disordered" evidence="1">
    <location>
        <begin position="47"/>
        <end position="79"/>
    </location>
</feature>
<reference evidence="2 3" key="3">
    <citation type="journal article" date="2013" name="Rice">
        <title>Improvement of the Oryza sativa Nipponbare reference genome using next generation sequence and optical map data.</title>
        <authorList>
            <person name="Kawahara Y."/>
            <person name="de la Bastide M."/>
            <person name="Hamilton J.P."/>
            <person name="Kanamori H."/>
            <person name="McCombie W.R."/>
            <person name="Ouyang S."/>
            <person name="Schwartz D.C."/>
            <person name="Tanaka T."/>
            <person name="Wu J."/>
            <person name="Zhou S."/>
            <person name="Childs K.L."/>
            <person name="Davidson R.M."/>
            <person name="Lin H."/>
            <person name="Quesada-Ocampo L."/>
            <person name="Vaillancourt B."/>
            <person name="Sakai H."/>
            <person name="Lee S.S."/>
            <person name="Kim J."/>
            <person name="Numa H."/>
            <person name="Itoh T."/>
            <person name="Buell C.R."/>
            <person name="Matsumoto T."/>
        </authorList>
    </citation>
    <scope>NUCLEOTIDE SEQUENCE [LARGE SCALE GENOMIC DNA]</scope>
    <source>
        <strain evidence="3">cv. Nipponbare</strain>
    </source>
</reference>
<dbReference type="PaxDb" id="39947-A0A0P0VHW7"/>
<dbReference type="EMBL" id="AP014958">
    <property type="protein sequence ID" value="BAS78239.1"/>
    <property type="molecule type" value="Genomic_DNA"/>
</dbReference>
<gene>
    <name evidence="2" type="ordered locus">Os02g0299300</name>
    <name evidence="2" type="ORF">OSNPB_020299300</name>
</gene>
<dbReference type="AlphaFoldDB" id="A0A0P0VHW7"/>
<dbReference type="Proteomes" id="UP000059680">
    <property type="component" value="Chromosome 2"/>
</dbReference>
<evidence type="ECO:0000313" key="2">
    <source>
        <dbReference type="EMBL" id="BAS78239.1"/>
    </source>
</evidence>
<organism evidence="2 3">
    <name type="scientific">Oryza sativa subsp. japonica</name>
    <name type="common">Rice</name>
    <dbReference type="NCBI Taxonomy" id="39947"/>
    <lineage>
        <taxon>Eukaryota</taxon>
        <taxon>Viridiplantae</taxon>
        <taxon>Streptophyta</taxon>
        <taxon>Embryophyta</taxon>
        <taxon>Tracheophyta</taxon>
        <taxon>Spermatophyta</taxon>
        <taxon>Magnoliopsida</taxon>
        <taxon>Liliopsida</taxon>
        <taxon>Poales</taxon>
        <taxon>Poaceae</taxon>
        <taxon>BOP clade</taxon>
        <taxon>Oryzoideae</taxon>
        <taxon>Oryzeae</taxon>
        <taxon>Oryzinae</taxon>
        <taxon>Oryza</taxon>
        <taxon>Oryza sativa</taxon>
    </lineage>
</organism>
<accession>A0A0P0VHW7</accession>
<evidence type="ECO:0000313" key="3">
    <source>
        <dbReference type="Proteomes" id="UP000059680"/>
    </source>
</evidence>
<dbReference type="InParanoid" id="A0A0P0VHW7"/>
<reference evidence="2 3" key="2">
    <citation type="journal article" date="2013" name="Plant Cell Physiol.">
        <title>Rice Annotation Project Database (RAP-DB): an integrative and interactive database for rice genomics.</title>
        <authorList>
            <person name="Sakai H."/>
            <person name="Lee S.S."/>
            <person name="Tanaka T."/>
            <person name="Numa H."/>
            <person name="Kim J."/>
            <person name="Kawahara Y."/>
            <person name="Wakimoto H."/>
            <person name="Yang C.C."/>
            <person name="Iwamoto M."/>
            <person name="Abe T."/>
            <person name="Yamada Y."/>
            <person name="Muto A."/>
            <person name="Inokuchi H."/>
            <person name="Ikemura T."/>
            <person name="Matsumoto T."/>
            <person name="Sasaki T."/>
            <person name="Itoh T."/>
        </authorList>
    </citation>
    <scope>NUCLEOTIDE SEQUENCE [LARGE SCALE GENOMIC DNA]</scope>
    <source>
        <strain evidence="3">cv. Nipponbare</strain>
    </source>
</reference>
<dbReference type="Gramene" id="Os02t0299300-01">
    <property type="protein sequence ID" value="Os02t0299300-01"/>
    <property type="gene ID" value="Os02g0299300"/>
</dbReference>
<feature type="compositionally biased region" description="Basic and acidic residues" evidence="1">
    <location>
        <begin position="1"/>
        <end position="12"/>
    </location>
</feature>
<name>A0A0P0VHW7_ORYSJ</name>
<protein>
    <submittedName>
        <fullName evidence="2">Os02g0299300 protein</fullName>
    </submittedName>
</protein>
<feature type="non-terminal residue" evidence="2">
    <location>
        <position position="102"/>
    </location>
</feature>
<feature type="region of interest" description="Disordered" evidence="1">
    <location>
        <begin position="1"/>
        <end position="32"/>
    </location>
</feature>
<proteinExistence type="predicted"/>